<dbReference type="Gene3D" id="3.40.50.150">
    <property type="entry name" value="Vaccinia Virus protein VP39"/>
    <property type="match status" value="1"/>
</dbReference>
<comment type="caution">
    <text evidence="9">The sequence shown here is derived from an EMBL/GenBank/DDBJ whole genome shotgun (WGS) entry which is preliminary data.</text>
</comment>
<keyword evidence="4" id="KW-0680">Restriction system</keyword>
<dbReference type="InterPro" id="IPR018117">
    <property type="entry name" value="C5_DNA_meth_AS"/>
</dbReference>
<dbReference type="RefSeq" id="WP_104421480.1">
    <property type="nucleotide sequence ID" value="NZ_PTJC01000007.1"/>
</dbReference>
<dbReference type="EC" id="2.1.1.37" evidence="8"/>
<keyword evidence="3 6" id="KW-0949">S-adenosyl-L-methionine</keyword>
<keyword evidence="1 6" id="KW-0489">Methyltransferase</keyword>
<accession>A0A2S6I1D4</accession>
<dbReference type="PROSITE" id="PS00094">
    <property type="entry name" value="C5_MTASE_1"/>
    <property type="match status" value="1"/>
</dbReference>
<dbReference type="AlphaFoldDB" id="A0A2S6I1D4"/>
<dbReference type="OrthoDB" id="32195at2"/>
<gene>
    <name evidence="9" type="ORF">CLV84_3926</name>
</gene>
<dbReference type="PANTHER" id="PTHR46098">
    <property type="entry name" value="TRNA (CYTOSINE(38)-C(5))-METHYLTRANSFERASE"/>
    <property type="match status" value="1"/>
</dbReference>
<evidence type="ECO:0000313" key="10">
    <source>
        <dbReference type="Proteomes" id="UP000237662"/>
    </source>
</evidence>
<dbReference type="InterPro" id="IPR029063">
    <property type="entry name" value="SAM-dependent_MTases_sf"/>
</dbReference>
<reference evidence="9 10" key="1">
    <citation type="submission" date="2018-02" db="EMBL/GenBank/DDBJ databases">
        <title>Genomic Encyclopedia of Archaeal and Bacterial Type Strains, Phase II (KMG-II): from individual species to whole genera.</title>
        <authorList>
            <person name="Goeker M."/>
        </authorList>
    </citation>
    <scope>NUCLEOTIDE SEQUENCE [LARGE SCALE GENOMIC DNA]</scope>
    <source>
        <strain evidence="9 10">DSM 29526</strain>
    </source>
</reference>
<dbReference type="GO" id="GO:0032259">
    <property type="term" value="P:methylation"/>
    <property type="evidence" value="ECO:0007669"/>
    <property type="project" value="UniProtKB-KW"/>
</dbReference>
<dbReference type="Pfam" id="PF00145">
    <property type="entry name" value="DNA_methylase"/>
    <property type="match status" value="1"/>
</dbReference>
<dbReference type="SUPFAM" id="SSF53335">
    <property type="entry name" value="S-adenosyl-L-methionine-dependent methyltransferases"/>
    <property type="match status" value="1"/>
</dbReference>
<dbReference type="GO" id="GO:0009307">
    <property type="term" value="P:DNA restriction-modification system"/>
    <property type="evidence" value="ECO:0007669"/>
    <property type="project" value="UniProtKB-KW"/>
</dbReference>
<protein>
    <recommendedName>
        <fullName evidence="8">Cytosine-specific methyltransferase</fullName>
        <ecNumber evidence="8">2.1.1.37</ecNumber>
    </recommendedName>
</protein>
<dbReference type="InterPro" id="IPR050750">
    <property type="entry name" value="C5-MTase"/>
</dbReference>
<name>A0A2S6I1D4_9BACT</name>
<evidence type="ECO:0000256" key="6">
    <source>
        <dbReference type="PROSITE-ProRule" id="PRU01016"/>
    </source>
</evidence>
<dbReference type="NCBIfam" id="TIGR00675">
    <property type="entry name" value="dcm"/>
    <property type="match status" value="1"/>
</dbReference>
<dbReference type="EMBL" id="PTJC01000007">
    <property type="protein sequence ID" value="PPK84762.1"/>
    <property type="molecule type" value="Genomic_DNA"/>
</dbReference>
<dbReference type="GO" id="GO:0003886">
    <property type="term" value="F:DNA (cytosine-5-)-methyltransferase activity"/>
    <property type="evidence" value="ECO:0007669"/>
    <property type="project" value="UniProtKB-EC"/>
</dbReference>
<sequence>MKFIDLFAGLGGFHNALEELGAECVFASEKKQTLRNLYEENFGIYPEGDITKVDLSCIPDHDILCAGFPCQPFSKAGMQNGLRDEKNGYLFDYIVEILRLKRPKYFILENVRNLEKHESGKTYKYIIDKLENELEYTVKCSILSPHNFGVPQHRERFFVVGSTDDIDHFEWPRKSKQETNIESILDSKYDNFDSLKLEEEKIFVLQLWQEFLERLPKGLAIPGPLWSMEFGATYPFEGETPYSVSSIKLGKSKGNFGVSLKGLSLNETFASLPSYARHEVNRFPVWKENFIRKNRNFYLEHGYLFNDLVPHIKNLGVPSWQKFEWNVKGGERNIFRYLIQFRGSGVRVKRTDYFPSLVTVSTQIPIVASRLRYLSIEEGKKLQSMKKLKMPDHPSSAFYALGNAVNSKVVKLVCQNLVTEFGKVKKEFKQLSLI</sequence>
<evidence type="ECO:0000256" key="5">
    <source>
        <dbReference type="ARBA" id="ARBA00047422"/>
    </source>
</evidence>
<dbReference type="PANTHER" id="PTHR46098:SF1">
    <property type="entry name" value="TRNA (CYTOSINE(38)-C(5))-METHYLTRANSFERASE"/>
    <property type="match status" value="1"/>
</dbReference>
<dbReference type="InterPro" id="IPR001525">
    <property type="entry name" value="C5_MeTfrase"/>
</dbReference>
<evidence type="ECO:0000256" key="1">
    <source>
        <dbReference type="ARBA" id="ARBA00022603"/>
    </source>
</evidence>
<dbReference type="PROSITE" id="PS51679">
    <property type="entry name" value="SAM_MT_C5"/>
    <property type="match status" value="1"/>
</dbReference>
<evidence type="ECO:0000256" key="2">
    <source>
        <dbReference type="ARBA" id="ARBA00022679"/>
    </source>
</evidence>
<keyword evidence="2 6" id="KW-0808">Transferase</keyword>
<dbReference type="Proteomes" id="UP000237662">
    <property type="component" value="Unassembled WGS sequence"/>
</dbReference>
<comment type="catalytic activity">
    <reaction evidence="5 8">
        <text>a 2'-deoxycytidine in DNA + S-adenosyl-L-methionine = a 5-methyl-2'-deoxycytidine in DNA + S-adenosyl-L-homocysteine + H(+)</text>
        <dbReference type="Rhea" id="RHEA:13681"/>
        <dbReference type="Rhea" id="RHEA-COMP:11369"/>
        <dbReference type="Rhea" id="RHEA-COMP:11370"/>
        <dbReference type="ChEBI" id="CHEBI:15378"/>
        <dbReference type="ChEBI" id="CHEBI:57856"/>
        <dbReference type="ChEBI" id="CHEBI:59789"/>
        <dbReference type="ChEBI" id="CHEBI:85452"/>
        <dbReference type="ChEBI" id="CHEBI:85454"/>
        <dbReference type="EC" id="2.1.1.37"/>
    </reaction>
</comment>
<evidence type="ECO:0000256" key="8">
    <source>
        <dbReference type="RuleBase" id="RU000417"/>
    </source>
</evidence>
<dbReference type="PRINTS" id="PR00105">
    <property type="entry name" value="C5METTRFRASE"/>
</dbReference>
<evidence type="ECO:0000313" key="9">
    <source>
        <dbReference type="EMBL" id="PPK84762.1"/>
    </source>
</evidence>
<feature type="active site" evidence="6">
    <location>
        <position position="70"/>
    </location>
</feature>
<proteinExistence type="inferred from homology"/>
<keyword evidence="10" id="KW-1185">Reference proteome</keyword>
<evidence type="ECO:0000256" key="3">
    <source>
        <dbReference type="ARBA" id="ARBA00022691"/>
    </source>
</evidence>
<evidence type="ECO:0000256" key="7">
    <source>
        <dbReference type="RuleBase" id="RU000416"/>
    </source>
</evidence>
<evidence type="ECO:0000256" key="4">
    <source>
        <dbReference type="ARBA" id="ARBA00022747"/>
    </source>
</evidence>
<comment type="similarity">
    <text evidence="6 7">Belongs to the class I-like SAM-binding methyltransferase superfamily. C5-methyltransferase family.</text>
</comment>
<organism evidence="9 10">
    <name type="scientific">Neolewinella xylanilytica</name>
    <dbReference type="NCBI Taxonomy" id="1514080"/>
    <lineage>
        <taxon>Bacteria</taxon>
        <taxon>Pseudomonadati</taxon>
        <taxon>Bacteroidota</taxon>
        <taxon>Saprospiria</taxon>
        <taxon>Saprospirales</taxon>
        <taxon>Lewinellaceae</taxon>
        <taxon>Neolewinella</taxon>
    </lineage>
</organism>